<dbReference type="Proteomes" id="UP000316882">
    <property type="component" value="Unassembled WGS sequence"/>
</dbReference>
<evidence type="ECO:0000259" key="1">
    <source>
        <dbReference type="Pfam" id="PF07550"/>
    </source>
</evidence>
<dbReference type="EMBL" id="BJMH01000008">
    <property type="protein sequence ID" value="GEB32625.1"/>
    <property type="molecule type" value="Genomic_DNA"/>
</dbReference>
<name>A0A4Y3PIK7_BREPA</name>
<organism evidence="2 3">
    <name type="scientific">Brevibacillus parabrevis</name>
    <dbReference type="NCBI Taxonomy" id="54914"/>
    <lineage>
        <taxon>Bacteria</taxon>
        <taxon>Bacillati</taxon>
        <taxon>Bacillota</taxon>
        <taxon>Bacilli</taxon>
        <taxon>Bacillales</taxon>
        <taxon>Paenibacillaceae</taxon>
        <taxon>Brevibacillus</taxon>
    </lineage>
</organism>
<dbReference type="Pfam" id="PF07550">
    <property type="entry name" value="Shr-like_HID"/>
    <property type="match status" value="2"/>
</dbReference>
<feature type="domain" description="Heme-binding protein Shr-like Hb-interacting" evidence="1">
    <location>
        <begin position="101"/>
        <end position="177"/>
    </location>
</feature>
<gene>
    <name evidence="2" type="ORF">BPA01_22050</name>
</gene>
<dbReference type="GeneID" id="87611462"/>
<evidence type="ECO:0000313" key="3">
    <source>
        <dbReference type="Proteomes" id="UP000316882"/>
    </source>
</evidence>
<dbReference type="AlphaFoldDB" id="A0A4Y3PIK7"/>
<protein>
    <recommendedName>
        <fullName evidence="1">Heme-binding protein Shr-like Hb-interacting domain-containing protein</fullName>
    </recommendedName>
</protein>
<sequence>MPAPALNVVLKSNGMFEIAFADNLNWRENIFRIRNKTENRIIAESDIDTTQAGKIMMNQSNYVYEPGRYEFVISATGYQDVTVEIDMAPPVAPPALTGTVVSEHEFHITFSDDPSWREHITKVWDRSNERWIDGFRLDTTQPGKVIMNVQGRNYAPGTYEFAITVDGYTNAIVEFEVIERR</sequence>
<accession>A0A4Y3PIK7</accession>
<proteinExistence type="predicted"/>
<keyword evidence="3" id="KW-1185">Reference proteome</keyword>
<reference evidence="2 3" key="1">
    <citation type="submission" date="2019-06" db="EMBL/GenBank/DDBJ databases">
        <title>Whole genome shotgun sequence of Brevibacillus parabrevis NBRC 12334.</title>
        <authorList>
            <person name="Hosoyama A."/>
            <person name="Uohara A."/>
            <person name="Ohji S."/>
            <person name="Ichikawa N."/>
        </authorList>
    </citation>
    <scope>NUCLEOTIDE SEQUENCE [LARGE SCALE GENOMIC DNA]</scope>
    <source>
        <strain evidence="2 3">NBRC 12334</strain>
    </source>
</reference>
<dbReference type="InterPro" id="IPR011432">
    <property type="entry name" value="Shr-like_HID"/>
</dbReference>
<comment type="caution">
    <text evidence="2">The sequence shown here is derived from an EMBL/GenBank/DDBJ whole genome shotgun (WGS) entry which is preliminary data.</text>
</comment>
<dbReference type="RefSeq" id="WP_122964457.1">
    <property type="nucleotide sequence ID" value="NZ_BJMH01000008.1"/>
</dbReference>
<feature type="domain" description="Heme-binding protein Shr-like Hb-interacting" evidence="1">
    <location>
        <begin position="16"/>
        <end position="85"/>
    </location>
</feature>
<evidence type="ECO:0000313" key="2">
    <source>
        <dbReference type="EMBL" id="GEB32625.1"/>
    </source>
</evidence>